<protein>
    <submittedName>
        <fullName evidence="2">Uncharacterized protein</fullName>
    </submittedName>
</protein>
<sequence length="656" mass="74262">MGMETGEGIDMAKETWLWDVLHKAYVTVEKAFGNLQDCTFRRQLSTMKTFLAVKEGERDPDLLYRTYTDGKKHHQNPHLQKEHVFTTHPAAYTLKLLQDPEFLVYEAGRLHFRDEHLNLVDFHRAVNRLAKTEEEKWSLEEAEAFFRKFDGSSFLVRDNRLHIEDFGRFFNRRGVTDPNYQCMENAAKMMTVASGDNVDWDKKNKIATKTSQTVKMVNKIQRERALEISSERQCNTLVTRLRDELEHLGEANKAIDGLPPHVQLKLNPIRLVVQLGAKPPVAFGFAALDADMRGVLPVSKMKLAMLQAGVSLLSCETVLLSKVARCECEPGRVDWLRLLDHLQVERGTDIPPQEWSAFAEVEGIMQQVREWEQVAIAKVAQLEGRPAEPSDLMPYLIFNPSIKGSGVQEVRLRIHRYSIGVMAHPIFDSDTVQKLVRDIMPPMKRLGRLLCNADPDLLDTITEADLKYVMKCTPGSRLNSTRYTTVMAAFRGELAPGLRAVQTPRIYYGPFIRALSPTMADLWVEKLEMGIDAWDPIYDGDIEAVMSGLSAALYGPYTALRQQIVAQDVAYEGAITSEQLYTAAQAAGFTDFLKEDADWAKRYFSSETQGKLNWELFMAVVASAIDGEAPLHDRLGPHNTLPEPIEQASENTRDDE</sequence>
<dbReference type="EMBL" id="HBFA01006632">
    <property type="protein sequence ID" value="CAD8654417.1"/>
    <property type="molecule type" value="Transcribed_RNA"/>
</dbReference>
<name>A0A7S0QQW3_9CHLO</name>
<organism evidence="2">
    <name type="scientific">Pyramimonas obovata</name>
    <dbReference type="NCBI Taxonomy" id="1411642"/>
    <lineage>
        <taxon>Eukaryota</taxon>
        <taxon>Viridiplantae</taxon>
        <taxon>Chlorophyta</taxon>
        <taxon>Pyramimonadophyceae</taxon>
        <taxon>Pyramimonadales</taxon>
        <taxon>Pyramimonadaceae</taxon>
        <taxon>Pyramimonas</taxon>
        <taxon>Pyramimonas incertae sedis</taxon>
    </lineage>
</organism>
<evidence type="ECO:0000313" key="2">
    <source>
        <dbReference type="EMBL" id="CAD8654417.1"/>
    </source>
</evidence>
<feature type="region of interest" description="Disordered" evidence="1">
    <location>
        <begin position="631"/>
        <end position="656"/>
    </location>
</feature>
<reference evidence="2" key="1">
    <citation type="submission" date="2021-01" db="EMBL/GenBank/DDBJ databases">
        <authorList>
            <person name="Corre E."/>
            <person name="Pelletier E."/>
            <person name="Niang G."/>
            <person name="Scheremetjew M."/>
            <person name="Finn R."/>
            <person name="Kale V."/>
            <person name="Holt S."/>
            <person name="Cochrane G."/>
            <person name="Meng A."/>
            <person name="Brown T."/>
            <person name="Cohen L."/>
        </authorList>
    </citation>
    <scope>NUCLEOTIDE SEQUENCE</scope>
    <source>
        <strain evidence="2">CCMP722</strain>
    </source>
</reference>
<dbReference type="AlphaFoldDB" id="A0A7S0QQW3"/>
<proteinExistence type="predicted"/>
<gene>
    <name evidence="2" type="ORF">POBO1169_LOCUS3446</name>
</gene>
<evidence type="ECO:0000256" key="1">
    <source>
        <dbReference type="SAM" id="MobiDB-lite"/>
    </source>
</evidence>
<accession>A0A7S0QQW3</accession>